<evidence type="ECO:0000313" key="4">
    <source>
        <dbReference type="WBParaSite" id="TMUE_1000005784.1"/>
    </source>
</evidence>
<keyword evidence="3" id="KW-1185">Reference proteome</keyword>
<name>A0A5S6QF22_TRIMR</name>
<dbReference type="WBParaSite" id="TMUE_1000005784.1">
    <property type="protein sequence ID" value="TMUE_1000005784.1"/>
    <property type="gene ID" value="WBGene00299361"/>
</dbReference>
<reference evidence="4" key="1">
    <citation type="submission" date="2019-12" db="UniProtKB">
        <authorList>
            <consortium name="WormBaseParasite"/>
        </authorList>
    </citation>
    <scope>IDENTIFICATION</scope>
</reference>
<evidence type="ECO:0000313" key="3">
    <source>
        <dbReference type="Proteomes" id="UP000046395"/>
    </source>
</evidence>
<evidence type="ECO:0000259" key="2">
    <source>
        <dbReference type="SMART" id="SM00343"/>
    </source>
</evidence>
<accession>A0A5S6QF22</accession>
<dbReference type="AlphaFoldDB" id="A0A5S6QF22"/>
<dbReference type="PANTHER" id="PTHR47331:SF5">
    <property type="entry name" value="RIBONUCLEASE H"/>
    <property type="match status" value="1"/>
</dbReference>
<dbReference type="PANTHER" id="PTHR47331">
    <property type="entry name" value="PHD-TYPE DOMAIN-CONTAINING PROTEIN"/>
    <property type="match status" value="1"/>
</dbReference>
<dbReference type="InterPro" id="IPR001878">
    <property type="entry name" value="Znf_CCHC"/>
</dbReference>
<dbReference type="InterPro" id="IPR005312">
    <property type="entry name" value="DUF1759"/>
</dbReference>
<feature type="domain" description="CCHC-type" evidence="2">
    <location>
        <begin position="271"/>
        <end position="287"/>
    </location>
</feature>
<feature type="region of interest" description="Disordered" evidence="1">
    <location>
        <begin position="1"/>
        <end position="30"/>
    </location>
</feature>
<dbReference type="Proteomes" id="UP000046395">
    <property type="component" value="Unassembled WGS sequence"/>
</dbReference>
<evidence type="ECO:0000256" key="1">
    <source>
        <dbReference type="SAM" id="MobiDB-lite"/>
    </source>
</evidence>
<protein>
    <submittedName>
        <fullName evidence="4">CCHC-type domain-containing protein</fullName>
    </submittedName>
</protein>
<dbReference type="Gene3D" id="4.10.60.10">
    <property type="entry name" value="Zinc finger, CCHC-type"/>
    <property type="match status" value="1"/>
</dbReference>
<feature type="domain" description="CCHC-type" evidence="2">
    <location>
        <begin position="305"/>
        <end position="321"/>
    </location>
</feature>
<sequence>MSSRRGTRRGCSADGCATADSRIAPSGRAATDVSSLTLSIEERIEAALAPLSSVVAELTREVQKRKAAQQRATEESTESDCPSRHRSALVHDVLPSDVQRLAVLGQLLSLKLRSGFAGLLADPNMYYELLQRLRRIYGDPHALAKASLTEIMNLTPLKSDRASDLEDFFHRVSTAVSTMKLSQLHHDLNSAGLLEHVAAKLTPRLSEQWVVYSTQLTTAPNFEIWIAWLENVLRMKLLTSSRQNSFRSSNTPTERRPSFAARNIAISSGGLCAICGDSRHHPAGCPVFRSLSIEERAIQVRREGLCIRCLEQGHRKASCPSNAVCQEGGCISAHHRWLHGAPRIALPSRSTTKPTEQVNPVPGVNIGRAAIRNYQQDIVCAVVPVQLRCNGRVVDSFALLDCGSEVTLMDNSEFAP</sequence>
<dbReference type="Pfam" id="PF03564">
    <property type="entry name" value="DUF1759"/>
    <property type="match status" value="1"/>
</dbReference>
<organism evidence="3 4">
    <name type="scientific">Trichuris muris</name>
    <name type="common">Mouse whipworm</name>
    <dbReference type="NCBI Taxonomy" id="70415"/>
    <lineage>
        <taxon>Eukaryota</taxon>
        <taxon>Metazoa</taxon>
        <taxon>Ecdysozoa</taxon>
        <taxon>Nematoda</taxon>
        <taxon>Enoplea</taxon>
        <taxon>Dorylaimia</taxon>
        <taxon>Trichinellida</taxon>
        <taxon>Trichuridae</taxon>
        <taxon>Trichuris</taxon>
    </lineage>
</organism>
<dbReference type="GO" id="GO:0008270">
    <property type="term" value="F:zinc ion binding"/>
    <property type="evidence" value="ECO:0007669"/>
    <property type="project" value="InterPro"/>
</dbReference>
<dbReference type="GO" id="GO:0003676">
    <property type="term" value="F:nucleic acid binding"/>
    <property type="evidence" value="ECO:0007669"/>
    <property type="project" value="InterPro"/>
</dbReference>
<dbReference type="SMART" id="SM00343">
    <property type="entry name" value="ZnF_C2HC"/>
    <property type="match status" value="2"/>
</dbReference>
<proteinExistence type="predicted"/>